<dbReference type="Proteomes" id="UP000812287">
    <property type="component" value="Unassembled WGS sequence"/>
</dbReference>
<dbReference type="EMBL" id="MU250532">
    <property type="protein sequence ID" value="KAG7447339.1"/>
    <property type="molecule type" value="Genomic_DNA"/>
</dbReference>
<proteinExistence type="predicted"/>
<accession>A0A9P7VUT6</accession>
<evidence type="ECO:0000313" key="1">
    <source>
        <dbReference type="EMBL" id="KAG7447339.1"/>
    </source>
</evidence>
<keyword evidence="2" id="KW-1185">Reference proteome</keyword>
<protein>
    <submittedName>
        <fullName evidence="1">Uncharacterized protein</fullName>
    </submittedName>
</protein>
<evidence type="ECO:0000313" key="2">
    <source>
        <dbReference type="Proteomes" id="UP000812287"/>
    </source>
</evidence>
<organism evidence="1 2">
    <name type="scientific">Guyanagaster necrorhizus</name>
    <dbReference type="NCBI Taxonomy" id="856835"/>
    <lineage>
        <taxon>Eukaryota</taxon>
        <taxon>Fungi</taxon>
        <taxon>Dikarya</taxon>
        <taxon>Basidiomycota</taxon>
        <taxon>Agaricomycotina</taxon>
        <taxon>Agaricomycetes</taxon>
        <taxon>Agaricomycetidae</taxon>
        <taxon>Agaricales</taxon>
        <taxon>Marasmiineae</taxon>
        <taxon>Physalacriaceae</taxon>
        <taxon>Guyanagaster</taxon>
    </lineage>
</organism>
<dbReference type="AlphaFoldDB" id="A0A9P7VUT6"/>
<gene>
    <name evidence="1" type="ORF">BT62DRAFT_76469</name>
</gene>
<dbReference type="GeneID" id="66104493"/>
<name>A0A9P7VUT6_9AGAR</name>
<sequence>MLGKFLVSICYVTRSVSSSPYNILTTIYLSLKSSCGTIHRLFRFLTSTDYRLLHSRDLERGPVHLRDHGENHLKMQLLQTCH</sequence>
<comment type="caution">
    <text evidence="1">The sequence shown here is derived from an EMBL/GenBank/DDBJ whole genome shotgun (WGS) entry which is preliminary data.</text>
</comment>
<dbReference type="RefSeq" id="XP_043040839.1">
    <property type="nucleotide sequence ID" value="XM_043182197.1"/>
</dbReference>
<reference evidence="1" key="1">
    <citation type="submission" date="2020-11" db="EMBL/GenBank/DDBJ databases">
        <title>Adaptations for nitrogen fixation in a non-lichenized fungal sporocarp promotes dispersal by wood-feeding termites.</title>
        <authorList>
            <consortium name="DOE Joint Genome Institute"/>
            <person name="Koch R.A."/>
            <person name="Yoon G."/>
            <person name="Arayal U."/>
            <person name="Lail K."/>
            <person name="Amirebrahimi M."/>
            <person name="Labutti K."/>
            <person name="Lipzen A."/>
            <person name="Riley R."/>
            <person name="Barry K."/>
            <person name="Henrissat B."/>
            <person name="Grigoriev I.V."/>
            <person name="Herr J.R."/>
            <person name="Aime M.C."/>
        </authorList>
    </citation>
    <scope>NUCLEOTIDE SEQUENCE</scope>
    <source>
        <strain evidence="1">MCA 3950</strain>
    </source>
</reference>